<dbReference type="InterPro" id="IPR006439">
    <property type="entry name" value="HAD-SF_hydro_IA"/>
</dbReference>
<dbReference type="InterPro" id="IPR051540">
    <property type="entry name" value="S-2-haloacid_dehalogenase"/>
</dbReference>
<dbReference type="InterPro" id="IPR023214">
    <property type="entry name" value="HAD_sf"/>
</dbReference>
<dbReference type="PANTHER" id="PTHR43316">
    <property type="entry name" value="HYDROLASE, HALOACID DELAHOGENASE-RELATED"/>
    <property type="match status" value="1"/>
</dbReference>
<dbReference type="GO" id="GO:0016791">
    <property type="term" value="F:phosphatase activity"/>
    <property type="evidence" value="ECO:0007669"/>
    <property type="project" value="UniProtKB-ARBA"/>
</dbReference>
<feature type="compositionally biased region" description="Polar residues" evidence="2">
    <location>
        <begin position="55"/>
        <end position="64"/>
    </location>
</feature>
<reference evidence="3 4" key="1">
    <citation type="submission" date="2014-02" db="EMBL/GenBank/DDBJ databases">
        <title>The genome sequence of Colletotrichum simmondsii CBS122122.</title>
        <authorList>
            <person name="Baroncelli R."/>
            <person name="Thon M.R."/>
        </authorList>
    </citation>
    <scope>NUCLEOTIDE SEQUENCE [LARGE SCALE GENOMIC DNA]</scope>
    <source>
        <strain evidence="3 4">CBS122122</strain>
    </source>
</reference>
<gene>
    <name evidence="3" type="ORF">CSIM01_12412</name>
</gene>
<name>A0A135RSW5_9PEZI</name>
<keyword evidence="1" id="KW-0378">Hydrolase</keyword>
<proteinExistence type="predicted"/>
<dbReference type="OrthoDB" id="444127at2759"/>
<comment type="caution">
    <text evidence="3">The sequence shown here is derived from an EMBL/GenBank/DDBJ whole genome shotgun (WGS) entry which is preliminary data.</text>
</comment>
<dbReference type="Gene3D" id="3.40.50.1000">
    <property type="entry name" value="HAD superfamily/HAD-like"/>
    <property type="match status" value="1"/>
</dbReference>
<accession>A0A135RSW5</accession>
<dbReference type="PANTHER" id="PTHR43316:SF9">
    <property type="entry name" value="ACID DEHALOGENASE, PUTATIVE (AFU_ORTHOLOGUE AFUA_6G14460)-RELATED"/>
    <property type="match status" value="1"/>
</dbReference>
<dbReference type="Proteomes" id="UP000070328">
    <property type="component" value="Unassembled WGS sequence"/>
</dbReference>
<organism evidence="3 4">
    <name type="scientific">Colletotrichum simmondsii</name>
    <dbReference type="NCBI Taxonomy" id="703756"/>
    <lineage>
        <taxon>Eukaryota</taxon>
        <taxon>Fungi</taxon>
        <taxon>Dikarya</taxon>
        <taxon>Ascomycota</taxon>
        <taxon>Pezizomycotina</taxon>
        <taxon>Sordariomycetes</taxon>
        <taxon>Hypocreomycetidae</taxon>
        <taxon>Glomerellales</taxon>
        <taxon>Glomerellaceae</taxon>
        <taxon>Colletotrichum</taxon>
        <taxon>Colletotrichum acutatum species complex</taxon>
    </lineage>
</organism>
<evidence type="ECO:0000256" key="2">
    <source>
        <dbReference type="SAM" id="MobiDB-lite"/>
    </source>
</evidence>
<dbReference type="PRINTS" id="PR00413">
    <property type="entry name" value="HADHALOGNASE"/>
</dbReference>
<dbReference type="InterPro" id="IPR036412">
    <property type="entry name" value="HAD-like_sf"/>
</dbReference>
<feature type="region of interest" description="Disordered" evidence="2">
    <location>
        <begin position="35"/>
        <end position="64"/>
    </location>
</feature>
<keyword evidence="4" id="KW-1185">Reference proteome</keyword>
<dbReference type="SUPFAM" id="SSF56784">
    <property type="entry name" value="HAD-like"/>
    <property type="match status" value="1"/>
</dbReference>
<dbReference type="AlphaFoldDB" id="A0A135RSW5"/>
<evidence type="ECO:0000256" key="1">
    <source>
        <dbReference type="ARBA" id="ARBA00022801"/>
    </source>
</evidence>
<evidence type="ECO:0000313" key="3">
    <source>
        <dbReference type="EMBL" id="KXH26715.1"/>
    </source>
</evidence>
<dbReference type="EMBL" id="JFBX01000861">
    <property type="protein sequence ID" value="KXH26715.1"/>
    <property type="molecule type" value="Genomic_DNA"/>
</dbReference>
<dbReference type="Gene3D" id="1.10.150.750">
    <property type="match status" value="1"/>
</dbReference>
<protein>
    <submittedName>
        <fullName evidence="3">Haloacid dehalogenase, type II</fullName>
    </submittedName>
</protein>
<evidence type="ECO:0000313" key="4">
    <source>
        <dbReference type="Proteomes" id="UP000070328"/>
    </source>
</evidence>
<feature type="compositionally biased region" description="Low complexity" evidence="2">
    <location>
        <begin position="45"/>
        <end position="54"/>
    </location>
</feature>
<sequence>MSTHPDLTKFKALSFDCYGTLIDWESGLRAGLEPIISRLPPPPSSSSTTNTNDTVGANTPPTEASLTKRFDTLSAALQSSSPTLRYDLNLSSTFRTLAAEVGVDVTEEEATAFGSLPGTWVPFEDTIPGLEILKRHYKLIILSNIDASNISRTLKHFSPVEFDAVYTAEQIGSYKPADGNFSYLFKHVKEDFGVQWDDEGGEGLLHVARSLTADHVPAKKFGLRSVWISRGGDVKDGEGVGGDWEETKGDVGFEWRFDTVGEFAREVERQFGGKR</sequence>